<dbReference type="AlphaFoldDB" id="R1AV30"/>
<dbReference type="RefSeq" id="WP_006310557.1">
    <property type="nucleotide sequence ID" value="NZ_ARZA01000091.1"/>
</dbReference>
<proteinExistence type="predicted"/>
<dbReference type="OrthoDB" id="1683515at2"/>
<evidence type="ECO:0000313" key="3">
    <source>
        <dbReference type="EMBL" id="EOD01013.1"/>
    </source>
</evidence>
<keyword evidence="1" id="KW-0689">Ribosomal protein</keyword>
<dbReference type="InterPro" id="IPR014722">
    <property type="entry name" value="Rib_uL2_dom2"/>
</dbReference>
<dbReference type="eggNOG" id="COG2163">
    <property type="taxonomic scope" value="Bacteria"/>
</dbReference>
<evidence type="ECO:0000313" key="4">
    <source>
        <dbReference type="Proteomes" id="UP000013378"/>
    </source>
</evidence>
<protein>
    <submittedName>
        <fullName evidence="3">Uncharacterized protein</fullName>
    </submittedName>
</protein>
<comment type="caution">
    <text evidence="3">The sequence shown here is derived from an EMBL/GenBank/DDBJ whole genome shotgun (WGS) entry which is preliminary data.</text>
</comment>
<dbReference type="PATRIC" id="fig|1304284.3.peg.900"/>
<keyword evidence="2" id="KW-0687">Ribonucleoprotein</keyword>
<gene>
    <name evidence="3" type="ORF">L21TH_0915</name>
</gene>
<dbReference type="Gene3D" id="2.30.30.30">
    <property type="match status" value="1"/>
</dbReference>
<evidence type="ECO:0000256" key="1">
    <source>
        <dbReference type="ARBA" id="ARBA00022980"/>
    </source>
</evidence>
<dbReference type="InterPro" id="IPR008991">
    <property type="entry name" value="Translation_prot_SH3-like_sf"/>
</dbReference>
<organism evidence="3 4">
    <name type="scientific">Caldisalinibacter kiritimatiensis</name>
    <dbReference type="NCBI Taxonomy" id="1304284"/>
    <lineage>
        <taxon>Bacteria</taxon>
        <taxon>Bacillati</taxon>
        <taxon>Bacillota</taxon>
        <taxon>Tissierellia</taxon>
        <taxon>Tissierellales</taxon>
        <taxon>Thermohalobacteraceae</taxon>
        <taxon>Caldisalinibacter</taxon>
    </lineage>
</organism>
<accession>R1AV30</accession>
<sequence length="93" mass="10902">METTNDIEIGQVVRSKAGRDKGRVFVVFDIIDDKYVLIVDGDIRKISKPKKKKIRHLIVYKTILNELKKKIINKEKFNNAYVRRALSPFNKEI</sequence>
<dbReference type="GO" id="GO:0005840">
    <property type="term" value="C:ribosome"/>
    <property type="evidence" value="ECO:0007669"/>
    <property type="project" value="UniProtKB-KW"/>
</dbReference>
<reference evidence="3 4" key="1">
    <citation type="journal article" date="2015" name="Geomicrobiol. J.">
        <title>Caldisalinibacter kiritimatiensis gen. nov., sp. nov., a moderately thermohalophilic thiosulfate-reducing bacterium from a hypersaline microbial mat.</title>
        <authorList>
            <person name="Ben Hania W."/>
            <person name="Joseph M."/>
            <person name="Fiebig A."/>
            <person name="Bunk B."/>
            <person name="Klenk H.-P."/>
            <person name="Fardeau M.-L."/>
            <person name="Spring S."/>
        </authorList>
    </citation>
    <scope>NUCLEOTIDE SEQUENCE [LARGE SCALE GENOMIC DNA]</scope>
    <source>
        <strain evidence="3 4">L21-TH-D2</strain>
    </source>
</reference>
<keyword evidence="4" id="KW-1185">Reference proteome</keyword>
<name>R1AV30_9FIRM</name>
<dbReference type="InterPro" id="IPR041985">
    <property type="entry name" value="Ribosomal_eL14_KOW"/>
</dbReference>
<dbReference type="GO" id="GO:1990904">
    <property type="term" value="C:ribonucleoprotein complex"/>
    <property type="evidence" value="ECO:0007669"/>
    <property type="project" value="UniProtKB-KW"/>
</dbReference>
<dbReference type="SUPFAM" id="SSF50104">
    <property type="entry name" value="Translation proteins SH3-like domain"/>
    <property type="match status" value="1"/>
</dbReference>
<dbReference type="STRING" id="1304284.L21TH_0915"/>
<dbReference type="Proteomes" id="UP000013378">
    <property type="component" value="Unassembled WGS sequence"/>
</dbReference>
<evidence type="ECO:0000256" key="2">
    <source>
        <dbReference type="ARBA" id="ARBA00023274"/>
    </source>
</evidence>
<dbReference type="EMBL" id="ARZA01000091">
    <property type="protein sequence ID" value="EOD01013.1"/>
    <property type="molecule type" value="Genomic_DNA"/>
</dbReference>
<dbReference type="CDD" id="cd06088">
    <property type="entry name" value="KOW_RPL14"/>
    <property type="match status" value="1"/>
</dbReference>